<dbReference type="Proteomes" id="UP001321542">
    <property type="component" value="Chromosome"/>
</dbReference>
<protein>
    <submittedName>
        <fullName evidence="1">Uncharacterized protein</fullName>
    </submittedName>
</protein>
<name>A0ABN5VLH8_9ACTN</name>
<evidence type="ECO:0000313" key="1">
    <source>
        <dbReference type="EMBL" id="BBC34267.1"/>
    </source>
</evidence>
<keyword evidence="2" id="KW-1185">Reference proteome</keyword>
<proteinExistence type="predicted"/>
<dbReference type="EMBL" id="AP018448">
    <property type="protein sequence ID" value="BBC34267.1"/>
    <property type="molecule type" value="Genomic_DNA"/>
</dbReference>
<evidence type="ECO:0000313" key="2">
    <source>
        <dbReference type="Proteomes" id="UP001321542"/>
    </source>
</evidence>
<reference evidence="1 2" key="2">
    <citation type="journal article" date="2023" name="ChemBioChem">
        <title>Acyltransferase Domain Exchange between Two Independent Type I Polyketide Synthases in the Same Producer Strain of Macrolide Antibiotics.</title>
        <authorList>
            <person name="Kudo F."/>
            <person name="Kishikawa K."/>
            <person name="Tsuboi K."/>
            <person name="Kido T."/>
            <person name="Usui T."/>
            <person name="Hashimoto J."/>
            <person name="Shin-Ya K."/>
            <person name="Miyanaga A."/>
            <person name="Eguchi T."/>
        </authorList>
    </citation>
    <scope>NUCLEOTIDE SEQUENCE [LARGE SCALE GENOMIC DNA]</scope>
    <source>
        <strain evidence="1 2">A-8890</strain>
    </source>
</reference>
<organism evidence="1 2">
    <name type="scientific">Streptomyces graminofaciens</name>
    <dbReference type="NCBI Taxonomy" id="68212"/>
    <lineage>
        <taxon>Bacteria</taxon>
        <taxon>Bacillati</taxon>
        <taxon>Actinomycetota</taxon>
        <taxon>Actinomycetes</taxon>
        <taxon>Kitasatosporales</taxon>
        <taxon>Streptomycetaceae</taxon>
        <taxon>Streptomyces</taxon>
    </lineage>
</organism>
<gene>
    <name evidence="1" type="ORF">SGFS_055610</name>
</gene>
<accession>A0ABN5VLH8</accession>
<reference evidence="1 2" key="1">
    <citation type="journal article" date="2010" name="ChemBioChem">
        <title>Cloning and characterization of the biosynthetic gene cluster of 16-membered macrolide antibiotic FD-891: involvement of a dual functional cytochrome P450 monooxygenase catalyzing epoxidation and hydroxylation.</title>
        <authorList>
            <person name="Kudo F."/>
            <person name="Motegi A."/>
            <person name="Mizoue K."/>
            <person name="Eguchi T."/>
        </authorList>
    </citation>
    <scope>NUCLEOTIDE SEQUENCE [LARGE SCALE GENOMIC DNA]</scope>
    <source>
        <strain evidence="1 2">A-8890</strain>
    </source>
</reference>
<sequence>MNSNNAATAVVVMLRHRWSIRLDRVESMAALTLFSMGGVVPLVQWDDRGLNVAANASPRTIAAL</sequence>